<reference evidence="1" key="3">
    <citation type="journal article" date="2000" name="Genome Res.">
        <title>RIKEN integrated sequence analysis (RISA) system--384-format sequencing pipeline with 384 multicapillary sequencer.</title>
        <authorList>
            <person name="Shibata K."/>
            <person name="Itoh M."/>
            <person name="Aizawa K."/>
            <person name="Nagaoka S."/>
            <person name="Sasaki N."/>
            <person name="Carninci P."/>
            <person name="Konno H."/>
            <person name="Akiyama J."/>
            <person name="Nishi K."/>
            <person name="Kitsunai T."/>
            <person name="Tashiro H."/>
            <person name="Itoh M."/>
            <person name="Sumi N."/>
            <person name="Ishii Y."/>
            <person name="Nakamura S."/>
            <person name="Hazama M."/>
            <person name="Nishine T."/>
            <person name="Harada A."/>
            <person name="Yamamoto R."/>
            <person name="Matsumoto H."/>
            <person name="Sakaguchi S."/>
            <person name="Ikegami T."/>
            <person name="Kashiwagi K."/>
            <person name="Fujiwake S."/>
            <person name="Inoue K."/>
            <person name="Togawa Y."/>
            <person name="Izawa M."/>
            <person name="Ohara E."/>
            <person name="Watahiki M."/>
            <person name="Yoneda Y."/>
            <person name="Ishikawa T."/>
            <person name="Ozawa K."/>
            <person name="Tanaka T."/>
            <person name="Matsuura S."/>
            <person name="Kawai J."/>
            <person name="Okazaki Y."/>
            <person name="Muramatsu M."/>
            <person name="Inoue Y."/>
            <person name="Kira A."/>
            <person name="Hayashizaki Y."/>
        </authorList>
    </citation>
    <scope>NUCLEOTIDE SEQUENCE</scope>
    <source>
        <strain evidence="1">C57BL/6J</strain>
        <tissue evidence="1">Diencephalon</tissue>
    </source>
</reference>
<accession>Q3UVW9</accession>
<reference evidence="1" key="2">
    <citation type="journal article" date="2000" name="Genome Res.">
        <title>Normalization and subtraction of cap-trapper-selected cDNAs to prepare full-length cDNA libraries for rapid discovery of new genes.</title>
        <authorList>
            <person name="Carninci P."/>
            <person name="Shibata Y."/>
            <person name="Hayatsu N."/>
            <person name="Sugahara Y."/>
            <person name="Shibata K."/>
            <person name="Itoh M."/>
            <person name="Konno H."/>
            <person name="Okazaki Y."/>
            <person name="Muramatsu M."/>
            <person name="Hayashizaki Y."/>
        </authorList>
    </citation>
    <scope>NUCLEOTIDE SEQUENCE</scope>
    <source>
        <strain evidence="1">C57BL/6J</strain>
        <tissue evidence="1">Diencephalon</tissue>
    </source>
</reference>
<reference evidence="1" key="1">
    <citation type="journal article" date="1999" name="Methods Enzymol.">
        <title>High-efficiency full-length cDNA cloning.</title>
        <authorList>
            <person name="Carninci P."/>
            <person name="Hayashizaki Y."/>
        </authorList>
    </citation>
    <scope>NUCLEOTIDE SEQUENCE</scope>
    <source>
        <strain evidence="1">C57BL/6J</strain>
        <tissue evidence="1">Diencephalon</tissue>
    </source>
</reference>
<proteinExistence type="evidence at transcript level"/>
<reference evidence="1" key="8">
    <citation type="journal article" date="2005" name="Science">
        <title>Antisense Transcription in the Mammalian Transcriptome.</title>
        <authorList>
            <consortium name="RIKEN Genome Exploration Research Group and Genome Science Group (Genome Network Project Core Group) and the FANTOM Consortium"/>
        </authorList>
    </citation>
    <scope>NUCLEOTIDE SEQUENCE</scope>
    <source>
        <strain evidence="1">C57BL/6J</strain>
        <tissue evidence="1">Diencephalon</tissue>
    </source>
</reference>
<evidence type="ECO:0000313" key="2">
    <source>
        <dbReference type="MGI" id="MGI:2137354"/>
    </source>
</evidence>
<reference evidence="1" key="6">
    <citation type="submission" date="2004-03" db="EMBL/GenBank/DDBJ databases">
        <authorList>
            <person name="Arakawa T."/>
            <person name="Carninci P."/>
            <person name="Fukuda S."/>
            <person name="Hashizume W."/>
            <person name="Hayashida K."/>
            <person name="Hori F."/>
            <person name="Iida J."/>
            <person name="Imamura K."/>
            <person name="Imotani K."/>
            <person name="Itoh M."/>
            <person name="Kanagawa S."/>
            <person name="Kawai J."/>
            <person name="Kojima M."/>
            <person name="Konno H."/>
            <person name="Murata M."/>
            <person name="Nakamura M."/>
            <person name="Ninomiya N."/>
            <person name="Nishiyori H."/>
            <person name="Nomura K."/>
            <person name="Ohno M."/>
            <person name="Sakazume N."/>
            <person name="Sano H."/>
            <person name="Sasaki D."/>
            <person name="Shibata K."/>
            <person name="Shiraki T."/>
            <person name="Tagami M."/>
            <person name="Tagami Y."/>
            <person name="Waki K."/>
            <person name="Watahiki A."/>
            <person name="Muramatsu M."/>
            <person name="Hayashizaki Y."/>
        </authorList>
    </citation>
    <scope>NUCLEOTIDE SEQUENCE</scope>
    <source>
        <strain evidence="1">C57BL/6J</strain>
        <tissue evidence="1">Diencephalon</tissue>
    </source>
</reference>
<organism evidence="1">
    <name type="scientific">Mus musculus</name>
    <name type="common">Mouse</name>
    <dbReference type="NCBI Taxonomy" id="10090"/>
    <lineage>
        <taxon>Eukaryota</taxon>
        <taxon>Metazoa</taxon>
        <taxon>Chordata</taxon>
        <taxon>Craniata</taxon>
        <taxon>Vertebrata</taxon>
        <taxon>Euteleostomi</taxon>
        <taxon>Mammalia</taxon>
        <taxon>Eutheria</taxon>
        <taxon>Euarchontoglires</taxon>
        <taxon>Glires</taxon>
        <taxon>Rodentia</taxon>
        <taxon>Myomorpha</taxon>
        <taxon>Muroidea</taxon>
        <taxon>Muridae</taxon>
        <taxon>Murinae</taxon>
        <taxon>Mus</taxon>
        <taxon>Mus</taxon>
    </lineage>
</organism>
<protein>
    <submittedName>
        <fullName evidence="1">Uncharacterized protein</fullName>
    </submittedName>
</protein>
<dbReference type="MGI" id="MGI:2137354">
    <property type="gene designation" value="Trim9"/>
</dbReference>
<reference evidence="1" key="7">
    <citation type="journal article" date="2005" name="Science">
        <title>The Transcriptional Landscape of the Mammalian Genome.</title>
        <authorList>
            <consortium name="The FANTOM Consortium"/>
            <consortium name="Riken Genome Exploration Research Group and Genome Science Group (Genome Network Project Core Group)"/>
        </authorList>
    </citation>
    <scope>NUCLEOTIDE SEQUENCE</scope>
    <source>
        <strain evidence="1">C57BL/6J</strain>
        <tissue evidence="1">Diencephalon</tissue>
    </source>
</reference>
<dbReference type="AGR" id="MGI:2137354"/>
<reference evidence="1" key="5">
    <citation type="journal article" date="2002" name="Nature">
        <title>Analysis of the mouse transcriptome based on functional annotation of 60,770 full-length cDNAs.</title>
        <authorList>
            <consortium name="The FANTOM Consortium and the RIKEN Genome Exploration Research Group Phase I and II Team"/>
        </authorList>
    </citation>
    <scope>NUCLEOTIDE SEQUENCE</scope>
    <source>
        <strain evidence="1">C57BL/6J</strain>
        <tissue evidence="1">Diencephalon</tissue>
    </source>
</reference>
<dbReference type="EMBL" id="AK136860">
    <property type="protein sequence ID" value="BAE23150.1"/>
    <property type="molecule type" value="mRNA"/>
</dbReference>
<evidence type="ECO:0000313" key="1">
    <source>
        <dbReference type="EMBL" id="BAE23150.1"/>
    </source>
</evidence>
<dbReference type="AlphaFoldDB" id="Q3UVW9"/>
<gene>
    <name evidence="2" type="primary">Trim9</name>
</gene>
<name>Q3UVW9_MOUSE</name>
<reference evidence="1" key="4">
    <citation type="journal article" date="2001" name="Nature">
        <title>Functional annotation of a full-length mouse cDNA collection.</title>
        <authorList>
            <consortium name="The RIKEN Genome Exploration Research Group Phase II Team and the FANTOM Consortium"/>
        </authorList>
    </citation>
    <scope>NUCLEOTIDE SEQUENCE</scope>
    <source>
        <strain evidence="1">C57BL/6J</strain>
        <tissue evidence="1">Diencephalon</tissue>
    </source>
</reference>
<sequence length="145" mass="15833">MLVWSGGPDPLGVPSLSQTVLLIPVGGTSGLTKLCVNACLGGLWEPGMGSQQVSDLWFALILHLDTDSEEQTLPFPVPSERLPLRRMSPFSSTLNLQPSFPGRSYFDFRSSPHQLSLHSSLQSLNAPGELSCQIFLFISVSRRHL</sequence>